<evidence type="ECO:0000256" key="15">
    <source>
        <dbReference type="RuleBase" id="RU004106"/>
    </source>
</evidence>
<dbReference type="Pfam" id="PF01063">
    <property type="entry name" value="Aminotran_4"/>
    <property type="match status" value="1"/>
</dbReference>
<evidence type="ECO:0000256" key="4">
    <source>
        <dbReference type="ARBA" id="ARBA00005072"/>
    </source>
</evidence>
<evidence type="ECO:0000256" key="14">
    <source>
        <dbReference type="PIRSR" id="PIRSR006468-1"/>
    </source>
</evidence>
<dbReference type="InterPro" id="IPR036038">
    <property type="entry name" value="Aminotransferase-like"/>
</dbReference>
<comment type="catalytic activity">
    <reaction evidence="12 17">
        <text>L-isoleucine + 2-oxoglutarate = (S)-3-methyl-2-oxopentanoate + L-glutamate</text>
        <dbReference type="Rhea" id="RHEA:24801"/>
        <dbReference type="ChEBI" id="CHEBI:16810"/>
        <dbReference type="ChEBI" id="CHEBI:29985"/>
        <dbReference type="ChEBI" id="CHEBI:35146"/>
        <dbReference type="ChEBI" id="CHEBI:58045"/>
        <dbReference type="EC" id="2.6.1.42"/>
    </reaction>
</comment>
<comment type="pathway">
    <text evidence="4">Amino-acid biosynthesis; L-leucine biosynthesis; L-leucine from 3-methyl-2-oxobutanoate: step 4/4.</text>
</comment>
<dbReference type="UniPathway" id="UPA00049">
    <property type="reaction ID" value="UER00062"/>
</dbReference>
<dbReference type="GO" id="GO:0009097">
    <property type="term" value="P:isoleucine biosynthetic process"/>
    <property type="evidence" value="ECO:0007669"/>
    <property type="project" value="UniProtKB-UniPathway"/>
</dbReference>
<dbReference type="GO" id="GO:0009098">
    <property type="term" value="P:L-leucine biosynthetic process"/>
    <property type="evidence" value="ECO:0007669"/>
    <property type="project" value="UniProtKB-UniPathway"/>
</dbReference>
<comment type="pathway">
    <text evidence="3">Amino-acid biosynthesis; L-valine biosynthesis; L-valine from pyruvate: step 4/4.</text>
</comment>
<dbReference type="Gene3D" id="3.30.470.10">
    <property type="match status" value="1"/>
</dbReference>
<evidence type="ECO:0000256" key="9">
    <source>
        <dbReference type="ARBA" id="ARBA00022898"/>
    </source>
</evidence>
<evidence type="ECO:0000256" key="11">
    <source>
        <dbReference type="ARBA" id="ARBA00048212"/>
    </source>
</evidence>
<keyword evidence="10 17" id="KW-0100">Branched-chain amino acid biosynthesis</keyword>
<proteinExistence type="inferred from homology"/>
<dbReference type="OrthoDB" id="9804984at2"/>
<dbReference type="Gene3D" id="3.20.10.10">
    <property type="entry name" value="D-amino Acid Aminotransferase, subunit A, domain 2"/>
    <property type="match status" value="1"/>
</dbReference>
<evidence type="ECO:0000256" key="3">
    <source>
        <dbReference type="ARBA" id="ARBA00004931"/>
    </source>
</evidence>
<comment type="catalytic activity">
    <reaction evidence="13 17">
        <text>L-leucine + 2-oxoglutarate = 4-methyl-2-oxopentanoate + L-glutamate</text>
        <dbReference type="Rhea" id="RHEA:18321"/>
        <dbReference type="ChEBI" id="CHEBI:16810"/>
        <dbReference type="ChEBI" id="CHEBI:17865"/>
        <dbReference type="ChEBI" id="CHEBI:29985"/>
        <dbReference type="ChEBI" id="CHEBI:57427"/>
        <dbReference type="EC" id="2.6.1.42"/>
    </reaction>
</comment>
<dbReference type="NCBIfam" id="NF009897">
    <property type="entry name" value="PRK13357.1"/>
    <property type="match status" value="1"/>
</dbReference>
<evidence type="ECO:0000313" key="18">
    <source>
        <dbReference type="EMBL" id="SFF12740.1"/>
    </source>
</evidence>
<dbReference type="PANTHER" id="PTHR11825">
    <property type="entry name" value="SUBGROUP IIII AMINOTRANSFERASE"/>
    <property type="match status" value="1"/>
</dbReference>
<dbReference type="STRING" id="285351.SAMN04488035_1736"/>
<dbReference type="AlphaFoldDB" id="A0A1I2G6X1"/>
<evidence type="ECO:0000256" key="1">
    <source>
        <dbReference type="ARBA" id="ARBA00001933"/>
    </source>
</evidence>
<dbReference type="InterPro" id="IPR043132">
    <property type="entry name" value="BCAT-like_C"/>
</dbReference>
<protein>
    <recommendedName>
        <fullName evidence="17">Branched-chain-amino-acid aminotransferase</fullName>
        <ecNumber evidence="17">2.6.1.42</ecNumber>
    </recommendedName>
</protein>
<reference evidence="19" key="1">
    <citation type="submission" date="2016-10" db="EMBL/GenBank/DDBJ databases">
        <authorList>
            <person name="Varghese N."/>
            <person name="Submissions S."/>
        </authorList>
    </citation>
    <scope>NUCLEOTIDE SEQUENCE [LARGE SCALE GENOMIC DNA]</scope>
    <source>
        <strain evidence="19">DSM 19083</strain>
    </source>
</reference>
<dbReference type="GO" id="GO:0052655">
    <property type="term" value="F:L-valine-2-oxoglutarate transaminase activity"/>
    <property type="evidence" value="ECO:0007669"/>
    <property type="project" value="RHEA"/>
</dbReference>
<evidence type="ECO:0000256" key="8">
    <source>
        <dbReference type="ARBA" id="ARBA00022679"/>
    </source>
</evidence>
<comment type="cofactor">
    <cofactor evidence="1 16">
        <name>pyridoxal 5'-phosphate</name>
        <dbReference type="ChEBI" id="CHEBI:597326"/>
    </cofactor>
</comment>
<name>A0A1I2G6X1_9MICO</name>
<comment type="catalytic activity">
    <reaction evidence="11 17">
        <text>L-valine + 2-oxoglutarate = 3-methyl-2-oxobutanoate + L-glutamate</text>
        <dbReference type="Rhea" id="RHEA:24813"/>
        <dbReference type="ChEBI" id="CHEBI:11851"/>
        <dbReference type="ChEBI" id="CHEBI:16810"/>
        <dbReference type="ChEBI" id="CHEBI:29985"/>
        <dbReference type="ChEBI" id="CHEBI:57762"/>
        <dbReference type="EC" id="2.6.1.42"/>
    </reaction>
</comment>
<dbReference type="UniPathway" id="UPA00048">
    <property type="reaction ID" value="UER00073"/>
</dbReference>
<keyword evidence="6 17" id="KW-0032">Aminotransferase</keyword>
<dbReference type="GO" id="GO:0009099">
    <property type="term" value="P:L-valine biosynthetic process"/>
    <property type="evidence" value="ECO:0007669"/>
    <property type="project" value="UniProtKB-UniPathway"/>
</dbReference>
<keyword evidence="8 17" id="KW-0808">Transferase</keyword>
<sequence length="370" mass="39741">MHSTTLPSDDAATFDVRLTDTPRSDAEREAALAAPRFGTVFTDHMARVTWTAEGGWTDRRVERYGPLQLDPATAVLHYAQEIFEGMKAYRHADGSVWTFRPEANAARFAASARRLALPELAEADFLGAIEALVRTDEAWVPSAPDTSLYLRPFMYASETFLGVRPSAEAEFITIASPVGPYFAQGVHPVSIWVSRDFNRAGPGGTGAAKCGGNYAASLLPQQEAFARGCEQVAFLDAATGTTLEELGGMNIFVVHADGSVSTPVLTGSILEGITRSSILQLLADRGVAVTEQAITLGELRAGLEDGTVREVFACGTAAVITPIGRLASDDFDLTVADGTAGELTMSVRDELTDIQYGRRPDTHGWLRRLV</sequence>
<organism evidence="18 19">
    <name type="scientific">Flavimobilis marinus</name>
    <dbReference type="NCBI Taxonomy" id="285351"/>
    <lineage>
        <taxon>Bacteria</taxon>
        <taxon>Bacillati</taxon>
        <taxon>Actinomycetota</taxon>
        <taxon>Actinomycetes</taxon>
        <taxon>Micrococcales</taxon>
        <taxon>Jonesiaceae</taxon>
        <taxon>Flavimobilis</taxon>
    </lineage>
</organism>
<dbReference type="InterPro" id="IPR001544">
    <property type="entry name" value="Aminotrans_IV"/>
</dbReference>
<comment type="similarity">
    <text evidence="5 15">Belongs to the class-IV pyridoxal-phosphate-dependent aminotransferase family.</text>
</comment>
<evidence type="ECO:0000256" key="16">
    <source>
        <dbReference type="RuleBase" id="RU004516"/>
    </source>
</evidence>
<evidence type="ECO:0000256" key="17">
    <source>
        <dbReference type="RuleBase" id="RU004517"/>
    </source>
</evidence>
<dbReference type="PROSITE" id="PS00770">
    <property type="entry name" value="AA_TRANSFER_CLASS_4"/>
    <property type="match status" value="1"/>
</dbReference>
<feature type="modified residue" description="N6-(pyridoxal phosphate)lysine" evidence="14">
    <location>
        <position position="209"/>
    </location>
</feature>
<dbReference type="InterPro" id="IPR033939">
    <property type="entry name" value="BCAT_family"/>
</dbReference>
<accession>A0A1I2G6X1</accession>
<dbReference type="UniPathway" id="UPA00047">
    <property type="reaction ID" value="UER00058"/>
</dbReference>
<evidence type="ECO:0000256" key="7">
    <source>
        <dbReference type="ARBA" id="ARBA00022605"/>
    </source>
</evidence>
<evidence type="ECO:0000256" key="10">
    <source>
        <dbReference type="ARBA" id="ARBA00023304"/>
    </source>
</evidence>
<comment type="pathway">
    <text evidence="2">Amino-acid biosynthesis; L-isoleucine biosynthesis; L-isoleucine from 2-oxobutanoate: step 4/4.</text>
</comment>
<keyword evidence="19" id="KW-1185">Reference proteome</keyword>
<dbReference type="InterPro" id="IPR043131">
    <property type="entry name" value="BCAT-like_N"/>
</dbReference>
<evidence type="ECO:0000256" key="13">
    <source>
        <dbReference type="ARBA" id="ARBA00049229"/>
    </source>
</evidence>
<keyword evidence="9 16" id="KW-0663">Pyridoxal phosphate</keyword>
<evidence type="ECO:0000256" key="12">
    <source>
        <dbReference type="ARBA" id="ARBA00048798"/>
    </source>
</evidence>
<dbReference type="RefSeq" id="WP_093377219.1">
    <property type="nucleotide sequence ID" value="NZ_BNAN01000002.1"/>
</dbReference>
<evidence type="ECO:0000313" key="19">
    <source>
        <dbReference type="Proteomes" id="UP000198520"/>
    </source>
</evidence>
<dbReference type="PIRSF" id="PIRSF006468">
    <property type="entry name" value="BCAT1"/>
    <property type="match status" value="1"/>
</dbReference>
<evidence type="ECO:0000256" key="5">
    <source>
        <dbReference type="ARBA" id="ARBA00009320"/>
    </source>
</evidence>
<dbReference type="GO" id="GO:0052656">
    <property type="term" value="F:L-isoleucine-2-oxoglutarate transaminase activity"/>
    <property type="evidence" value="ECO:0007669"/>
    <property type="project" value="RHEA"/>
</dbReference>
<dbReference type="EMBL" id="FONZ01000002">
    <property type="protein sequence ID" value="SFF12740.1"/>
    <property type="molecule type" value="Genomic_DNA"/>
</dbReference>
<dbReference type="NCBIfam" id="TIGR01123">
    <property type="entry name" value="ilvE_II"/>
    <property type="match status" value="1"/>
</dbReference>
<evidence type="ECO:0000256" key="2">
    <source>
        <dbReference type="ARBA" id="ARBA00004824"/>
    </source>
</evidence>
<dbReference type="InterPro" id="IPR018300">
    <property type="entry name" value="Aminotrans_IV_CS"/>
</dbReference>
<dbReference type="InterPro" id="IPR005786">
    <property type="entry name" value="B_amino_transII"/>
</dbReference>
<dbReference type="GO" id="GO:0052654">
    <property type="term" value="F:L-leucine-2-oxoglutarate transaminase activity"/>
    <property type="evidence" value="ECO:0007669"/>
    <property type="project" value="RHEA"/>
</dbReference>
<dbReference type="EC" id="2.6.1.42" evidence="17"/>
<keyword evidence="7 17" id="KW-0028">Amino-acid biosynthesis</keyword>
<dbReference type="CDD" id="cd01557">
    <property type="entry name" value="BCAT_beta_family"/>
    <property type="match status" value="1"/>
</dbReference>
<gene>
    <name evidence="18" type="ORF">SAMN04488035_1736</name>
</gene>
<dbReference type="SUPFAM" id="SSF56752">
    <property type="entry name" value="D-aminoacid aminotransferase-like PLP-dependent enzymes"/>
    <property type="match status" value="1"/>
</dbReference>
<evidence type="ECO:0000256" key="6">
    <source>
        <dbReference type="ARBA" id="ARBA00022576"/>
    </source>
</evidence>
<dbReference type="PANTHER" id="PTHR11825:SF44">
    <property type="entry name" value="BRANCHED-CHAIN-AMINO-ACID AMINOTRANSFERASE"/>
    <property type="match status" value="1"/>
</dbReference>
<dbReference type="Proteomes" id="UP000198520">
    <property type="component" value="Unassembled WGS sequence"/>
</dbReference>